<proteinExistence type="predicted"/>
<evidence type="ECO:0000313" key="1">
    <source>
        <dbReference type="EMBL" id="REC49381.1"/>
    </source>
</evidence>
<dbReference type="OrthoDB" id="1273664at2"/>
<protein>
    <recommendedName>
        <fullName evidence="3">YD repeat-containing protein</fullName>
    </recommendedName>
</protein>
<gene>
    <name evidence="1" type="ORF">DRF67_02555</name>
</gene>
<reference evidence="1 2" key="1">
    <citation type="submission" date="2018-06" db="EMBL/GenBank/DDBJ databases">
        <title>Novel Chryseobacterium species.</title>
        <authorList>
            <person name="Newman J."/>
            <person name="Hugo C."/>
            <person name="Oosthuizen L."/>
            <person name="Charimba G."/>
        </authorList>
    </citation>
    <scope>NUCLEOTIDE SEQUENCE [LARGE SCALE GENOMIC DNA]</scope>
    <source>
        <strain evidence="1 2">7_F195</strain>
    </source>
</reference>
<dbReference type="EMBL" id="QNVV01000002">
    <property type="protein sequence ID" value="REC49381.1"/>
    <property type="molecule type" value="Genomic_DNA"/>
</dbReference>
<dbReference type="Proteomes" id="UP000256257">
    <property type="component" value="Unassembled WGS sequence"/>
</dbReference>
<name>A0A3D9B6U0_9FLAO</name>
<sequence length="266" mass="30044">MKTQLCIGLMSSFLLFNCSTNTEENNDPNTSEPQILLSKTTTVYHANSTNPSTDVVKLDYNSQKQLVKMSSENRIAVLEYDLTGKPLKVNYEKPDGTGVYYKTCHYNGDQLTMVKTIYPTSTFNTTITYSNAKVSSISICKSSNCTNPFTKSFLYIGDNVSEENSQGDGIGSPYHLKREFSYDSNVNPYSLINKYVRVFIGGPEFLSQNLSTTEKISTKYTSGNWTQIQNITYQVEYNNSQLPTLVVGKDDNGNEFVRRTYEYIIQ</sequence>
<dbReference type="RefSeq" id="WP_115926359.1">
    <property type="nucleotide sequence ID" value="NZ_QNVV01000002.1"/>
</dbReference>
<accession>A0A3D9B6U0</accession>
<organism evidence="1 2">
    <name type="scientific">Chryseobacterium pennipullorum</name>
    <dbReference type="NCBI Taxonomy" id="2258963"/>
    <lineage>
        <taxon>Bacteria</taxon>
        <taxon>Pseudomonadati</taxon>
        <taxon>Bacteroidota</taxon>
        <taxon>Flavobacteriia</taxon>
        <taxon>Flavobacteriales</taxon>
        <taxon>Weeksellaceae</taxon>
        <taxon>Chryseobacterium group</taxon>
        <taxon>Chryseobacterium</taxon>
    </lineage>
</organism>
<keyword evidence="2" id="KW-1185">Reference proteome</keyword>
<evidence type="ECO:0008006" key="3">
    <source>
        <dbReference type="Google" id="ProtNLM"/>
    </source>
</evidence>
<evidence type="ECO:0000313" key="2">
    <source>
        <dbReference type="Proteomes" id="UP000256257"/>
    </source>
</evidence>
<comment type="caution">
    <text evidence="1">The sequence shown here is derived from an EMBL/GenBank/DDBJ whole genome shotgun (WGS) entry which is preliminary data.</text>
</comment>
<dbReference type="AlphaFoldDB" id="A0A3D9B6U0"/>